<dbReference type="EMBL" id="BQMJ01000009">
    <property type="protein sequence ID" value="GJQ09521.1"/>
    <property type="molecule type" value="Genomic_DNA"/>
</dbReference>
<evidence type="ECO:0000256" key="1">
    <source>
        <dbReference type="ARBA" id="ARBA00004123"/>
    </source>
</evidence>
<dbReference type="GO" id="GO:0010468">
    <property type="term" value="P:regulation of gene expression"/>
    <property type="evidence" value="ECO:0007669"/>
    <property type="project" value="UniProtKB-ARBA"/>
</dbReference>
<feature type="domain" description="Myb-like" evidence="7">
    <location>
        <begin position="105"/>
        <end position="150"/>
    </location>
</feature>
<reference evidence="10" key="2">
    <citation type="submission" date="2022-01" db="EMBL/GenBank/DDBJ databases">
        <authorList>
            <person name="Hirooka S."/>
            <person name="Miyagishima S.Y."/>
        </authorList>
    </citation>
    <scope>NUCLEOTIDE SEQUENCE</scope>
    <source>
        <strain evidence="10">NBRC 102759</strain>
    </source>
</reference>
<keyword evidence="2" id="KW-0805">Transcription regulation</keyword>
<accession>A0A9C7UNH2</accession>
<evidence type="ECO:0000313" key="11">
    <source>
        <dbReference type="Proteomes" id="UP001061958"/>
    </source>
</evidence>
<protein>
    <submittedName>
        <fullName evidence="10">Uncharacterized protein</fullName>
    </submittedName>
</protein>
<comment type="subcellular location">
    <subcellularLocation>
        <location evidence="1">Nucleus</location>
    </subcellularLocation>
</comment>
<proteinExistence type="predicted"/>
<dbReference type="AlphaFoldDB" id="A0A9C7UNH2"/>
<reference evidence="10" key="1">
    <citation type="journal article" date="2022" name="Proc. Natl. Acad. Sci. U.S.A.">
        <title>Life cycle and functional genomics of the unicellular red alga Galdieria for elucidating algal and plant evolution and industrial use.</title>
        <authorList>
            <person name="Hirooka S."/>
            <person name="Itabashi T."/>
            <person name="Ichinose T.M."/>
            <person name="Onuma R."/>
            <person name="Fujiwara T."/>
            <person name="Yamashita S."/>
            <person name="Jong L.W."/>
            <person name="Tomita R."/>
            <person name="Iwane A.H."/>
            <person name="Miyagishima S.Y."/>
        </authorList>
    </citation>
    <scope>NUCLEOTIDE SEQUENCE</scope>
    <source>
        <strain evidence="10">NBRC 102759</strain>
    </source>
</reference>
<keyword evidence="3" id="KW-0238">DNA-binding</keyword>
<dbReference type="CDD" id="cd00167">
    <property type="entry name" value="SANT"/>
    <property type="match status" value="1"/>
</dbReference>
<evidence type="ECO:0000259" key="7">
    <source>
        <dbReference type="PROSITE" id="PS50090"/>
    </source>
</evidence>
<feature type="domain" description="SANT" evidence="8">
    <location>
        <begin position="103"/>
        <end position="154"/>
    </location>
</feature>
<dbReference type="GO" id="GO:0005634">
    <property type="term" value="C:nucleus"/>
    <property type="evidence" value="ECO:0007669"/>
    <property type="project" value="UniProtKB-SubCell"/>
</dbReference>
<dbReference type="OrthoDB" id="118550at2759"/>
<evidence type="ECO:0000313" key="10">
    <source>
        <dbReference type="EMBL" id="GJQ09521.1"/>
    </source>
</evidence>
<feature type="compositionally biased region" description="Low complexity" evidence="6">
    <location>
        <begin position="230"/>
        <end position="239"/>
    </location>
</feature>
<evidence type="ECO:0000256" key="3">
    <source>
        <dbReference type="ARBA" id="ARBA00023125"/>
    </source>
</evidence>
<dbReference type="SMART" id="SM00717">
    <property type="entry name" value="SANT"/>
    <property type="match status" value="1"/>
</dbReference>
<feature type="domain" description="HTH myb-type" evidence="9">
    <location>
        <begin position="102"/>
        <end position="154"/>
    </location>
</feature>
<dbReference type="PROSITE" id="PS51294">
    <property type="entry name" value="HTH_MYB"/>
    <property type="match status" value="1"/>
</dbReference>
<keyword evidence="4" id="KW-0804">Transcription</keyword>
<dbReference type="Proteomes" id="UP001061958">
    <property type="component" value="Unassembled WGS sequence"/>
</dbReference>
<dbReference type="GO" id="GO:0003677">
    <property type="term" value="F:DNA binding"/>
    <property type="evidence" value="ECO:0007669"/>
    <property type="project" value="UniProtKB-KW"/>
</dbReference>
<organism evidence="10 11">
    <name type="scientific">Galdieria partita</name>
    <dbReference type="NCBI Taxonomy" id="83374"/>
    <lineage>
        <taxon>Eukaryota</taxon>
        <taxon>Rhodophyta</taxon>
        <taxon>Bangiophyceae</taxon>
        <taxon>Galdieriales</taxon>
        <taxon>Galdieriaceae</taxon>
        <taxon>Galdieria</taxon>
    </lineage>
</organism>
<dbReference type="FunFam" id="1.10.10.60:FF:000023">
    <property type="entry name" value="protein REVEILLE 6 isoform X1"/>
    <property type="match status" value="1"/>
</dbReference>
<dbReference type="InterPro" id="IPR017930">
    <property type="entry name" value="Myb_dom"/>
</dbReference>
<feature type="compositionally biased region" description="Basic residues" evidence="6">
    <location>
        <begin position="166"/>
        <end position="177"/>
    </location>
</feature>
<dbReference type="PROSITE" id="PS50090">
    <property type="entry name" value="MYB_LIKE"/>
    <property type="match status" value="1"/>
</dbReference>
<dbReference type="Pfam" id="PF00249">
    <property type="entry name" value="Myb_DNA-binding"/>
    <property type="match status" value="1"/>
</dbReference>
<feature type="region of interest" description="Disordered" evidence="6">
    <location>
        <begin position="155"/>
        <end position="246"/>
    </location>
</feature>
<evidence type="ECO:0000256" key="2">
    <source>
        <dbReference type="ARBA" id="ARBA00023015"/>
    </source>
</evidence>
<dbReference type="SUPFAM" id="SSF46689">
    <property type="entry name" value="Homeodomain-like"/>
    <property type="match status" value="1"/>
</dbReference>
<dbReference type="PROSITE" id="PS51293">
    <property type="entry name" value="SANT"/>
    <property type="match status" value="1"/>
</dbReference>
<dbReference type="InterPro" id="IPR001005">
    <property type="entry name" value="SANT/Myb"/>
</dbReference>
<gene>
    <name evidence="10" type="ORF">GpartN1_g1312.t1</name>
</gene>
<dbReference type="Gene3D" id="1.10.10.60">
    <property type="entry name" value="Homeodomain-like"/>
    <property type="match status" value="1"/>
</dbReference>
<evidence type="ECO:0000259" key="8">
    <source>
        <dbReference type="PROSITE" id="PS51293"/>
    </source>
</evidence>
<dbReference type="InterPro" id="IPR017884">
    <property type="entry name" value="SANT_dom"/>
</dbReference>
<name>A0A9C7UNH2_9RHOD</name>
<dbReference type="PANTHER" id="PTHR12802">
    <property type="entry name" value="SWI/SNF COMPLEX-RELATED"/>
    <property type="match status" value="1"/>
</dbReference>
<evidence type="ECO:0000256" key="4">
    <source>
        <dbReference type="ARBA" id="ARBA00023163"/>
    </source>
</evidence>
<dbReference type="PANTHER" id="PTHR12802:SF155">
    <property type="entry name" value="DEUBIQUITINASE MYSM1"/>
    <property type="match status" value="1"/>
</dbReference>
<sequence>MNTFSFPTIETLECTVDSNQTDDKTQDHHRVCTTTHVSQQRNQTASSLCSSKSENNSLSIGCYEISQHTTGEVSSFAVESVHSVDEETQRESSRRRKPYVMKKPREVWTSEEHQRFVQAIQLYHRDWKQIEKHVGTKNVLQIRSHAQKYFSKVQKYQTGEYVPPPRPKRKYSHHSRQRQQEETSPLDRSMLLSYDEVDNSAVLPQGPGPPNKCSDSNLDSHWRWSEQDNSSNAKSSTSSGRHPSTLSSVNGYSVFNPTMNDMPQVLSYTKQNNGMSLSPAVVWMHTTCGWCLVPVYPYVNHIQNRNNHDDGVWNHNIPNTTIFPYHPSIMPTSPSSLLLGGVANGYNQLHSTGLESNRKPMSSSSLQPNHDCNTKFHGKVNEEISCYPNVEEKFHSNNIAPETHSCNEPCSDVEVRHPCCPGSQSSSDPCSNSSSPHSCQNKYCKVNPMSQGGTQMSHLISVALQDWVEWNQE</sequence>
<evidence type="ECO:0000256" key="6">
    <source>
        <dbReference type="SAM" id="MobiDB-lite"/>
    </source>
</evidence>
<keyword evidence="11" id="KW-1185">Reference proteome</keyword>
<dbReference type="NCBIfam" id="TIGR01557">
    <property type="entry name" value="myb_SHAQKYF"/>
    <property type="match status" value="1"/>
</dbReference>
<evidence type="ECO:0000256" key="5">
    <source>
        <dbReference type="ARBA" id="ARBA00023242"/>
    </source>
</evidence>
<dbReference type="InterPro" id="IPR006447">
    <property type="entry name" value="Myb_dom_plants"/>
</dbReference>
<keyword evidence="5" id="KW-0539">Nucleus</keyword>
<comment type="caution">
    <text evidence="10">The sequence shown here is derived from an EMBL/GenBank/DDBJ whole genome shotgun (WGS) entry which is preliminary data.</text>
</comment>
<evidence type="ECO:0000259" key="9">
    <source>
        <dbReference type="PROSITE" id="PS51294"/>
    </source>
</evidence>
<dbReference type="InterPro" id="IPR009057">
    <property type="entry name" value="Homeodomain-like_sf"/>
</dbReference>